<sequence length="113" mass="12664">MDEESLERIMRFQANKIGMLERDVRAMTTRFGRKERALMSEVTALHRRLRVQSDELAANLALFDAVNRKAGADKDGITATSKDGHCQVLFHSVLIIIGYGGIGRSELLSRLAF</sequence>
<evidence type="ECO:0000313" key="1">
    <source>
        <dbReference type="Proteomes" id="UP000887566"/>
    </source>
</evidence>
<accession>A0A914UHJ4</accession>
<protein>
    <submittedName>
        <fullName evidence="2">Uncharacterized protein</fullName>
    </submittedName>
</protein>
<dbReference type="AlphaFoldDB" id="A0A914UHJ4"/>
<name>A0A914UHJ4_9BILA</name>
<reference evidence="2" key="1">
    <citation type="submission" date="2022-11" db="UniProtKB">
        <authorList>
            <consortium name="WormBaseParasite"/>
        </authorList>
    </citation>
    <scope>IDENTIFICATION</scope>
</reference>
<evidence type="ECO:0000313" key="2">
    <source>
        <dbReference type="WBParaSite" id="PSAMB.scaffold10241size4234.g33161.t1"/>
    </source>
</evidence>
<organism evidence="1 2">
    <name type="scientific">Plectus sambesii</name>
    <dbReference type="NCBI Taxonomy" id="2011161"/>
    <lineage>
        <taxon>Eukaryota</taxon>
        <taxon>Metazoa</taxon>
        <taxon>Ecdysozoa</taxon>
        <taxon>Nematoda</taxon>
        <taxon>Chromadorea</taxon>
        <taxon>Plectida</taxon>
        <taxon>Plectina</taxon>
        <taxon>Plectoidea</taxon>
        <taxon>Plectidae</taxon>
        <taxon>Plectus</taxon>
    </lineage>
</organism>
<dbReference type="Proteomes" id="UP000887566">
    <property type="component" value="Unplaced"/>
</dbReference>
<dbReference type="WBParaSite" id="PSAMB.scaffold10241size4234.g33161.t1">
    <property type="protein sequence ID" value="PSAMB.scaffold10241size4234.g33161.t1"/>
    <property type="gene ID" value="PSAMB.scaffold10241size4234.g33161"/>
</dbReference>
<keyword evidence="1" id="KW-1185">Reference proteome</keyword>
<proteinExistence type="predicted"/>